<keyword evidence="3" id="KW-1185">Reference proteome</keyword>
<feature type="chain" id="PRO_5045952964" evidence="1">
    <location>
        <begin position="21"/>
        <end position="170"/>
    </location>
</feature>
<dbReference type="EMBL" id="BSOY01000012">
    <property type="protein sequence ID" value="GLS00899.1"/>
    <property type="molecule type" value="Genomic_DNA"/>
</dbReference>
<organism evidence="2 3">
    <name type="scientific">Brevundimonas denitrificans</name>
    <dbReference type="NCBI Taxonomy" id="1443434"/>
    <lineage>
        <taxon>Bacteria</taxon>
        <taxon>Pseudomonadati</taxon>
        <taxon>Pseudomonadota</taxon>
        <taxon>Alphaproteobacteria</taxon>
        <taxon>Caulobacterales</taxon>
        <taxon>Caulobacteraceae</taxon>
        <taxon>Brevundimonas</taxon>
    </lineage>
</organism>
<protein>
    <submittedName>
        <fullName evidence="2">Uncharacterized protein</fullName>
    </submittedName>
</protein>
<sequence>MRPFLIPLLAFSAVAGPAAAETRYLAYDASDRVTQAMTRGITLEADRGLFGAISVRRIISTSNRGSADIRRGGPDAVRQALPAGSREASVYTIAPEGGGRSLSRALCPGADEAWMVLGRVRLGRPMTVHAVGRWPDGGYRHCVRLAYNWRGEWAMPPASGPGDDVRLPTP</sequence>
<proteinExistence type="predicted"/>
<accession>A0ABQ6BGV1</accession>
<dbReference type="RefSeq" id="WP_284221616.1">
    <property type="nucleotide sequence ID" value="NZ_BSOY01000012.1"/>
</dbReference>
<dbReference type="Proteomes" id="UP001156921">
    <property type="component" value="Unassembled WGS sequence"/>
</dbReference>
<evidence type="ECO:0000256" key="1">
    <source>
        <dbReference type="SAM" id="SignalP"/>
    </source>
</evidence>
<evidence type="ECO:0000313" key="2">
    <source>
        <dbReference type="EMBL" id="GLS00899.1"/>
    </source>
</evidence>
<feature type="signal peptide" evidence="1">
    <location>
        <begin position="1"/>
        <end position="20"/>
    </location>
</feature>
<name>A0ABQ6BGV1_9CAUL</name>
<reference evidence="3" key="1">
    <citation type="journal article" date="2019" name="Int. J. Syst. Evol. Microbiol.">
        <title>The Global Catalogue of Microorganisms (GCM) 10K type strain sequencing project: providing services to taxonomists for standard genome sequencing and annotation.</title>
        <authorList>
            <consortium name="The Broad Institute Genomics Platform"/>
            <consortium name="The Broad Institute Genome Sequencing Center for Infectious Disease"/>
            <person name="Wu L."/>
            <person name="Ma J."/>
        </authorList>
    </citation>
    <scope>NUCLEOTIDE SEQUENCE [LARGE SCALE GENOMIC DNA]</scope>
    <source>
        <strain evidence="3">NBRC 110107</strain>
    </source>
</reference>
<gene>
    <name evidence="2" type="ORF">GCM10007859_09080</name>
</gene>
<evidence type="ECO:0000313" key="3">
    <source>
        <dbReference type="Proteomes" id="UP001156921"/>
    </source>
</evidence>
<comment type="caution">
    <text evidence="2">The sequence shown here is derived from an EMBL/GenBank/DDBJ whole genome shotgun (WGS) entry which is preliminary data.</text>
</comment>
<keyword evidence="1" id="KW-0732">Signal</keyword>